<feature type="transmembrane region" description="Helical" evidence="6">
    <location>
        <begin position="199"/>
        <end position="216"/>
    </location>
</feature>
<keyword evidence="4 6" id="KW-1133">Transmembrane helix</keyword>
<feature type="transmembrane region" description="Helical" evidence="6">
    <location>
        <begin position="59"/>
        <end position="79"/>
    </location>
</feature>
<feature type="transmembrane region" description="Helical" evidence="6">
    <location>
        <begin position="27"/>
        <end position="47"/>
    </location>
</feature>
<protein>
    <submittedName>
        <fullName evidence="8">DMT family transporter</fullName>
    </submittedName>
</protein>
<feature type="transmembrane region" description="Helical" evidence="6">
    <location>
        <begin position="134"/>
        <end position="154"/>
    </location>
</feature>
<evidence type="ECO:0000313" key="9">
    <source>
        <dbReference type="Proteomes" id="UP001165395"/>
    </source>
</evidence>
<gene>
    <name evidence="8" type="ORF">LIN78_11265</name>
</gene>
<keyword evidence="9" id="KW-1185">Reference proteome</keyword>
<dbReference type="Pfam" id="PF00892">
    <property type="entry name" value="EamA"/>
    <property type="match status" value="2"/>
</dbReference>
<feature type="domain" description="EamA" evidence="7">
    <location>
        <begin position="139"/>
        <end position="269"/>
    </location>
</feature>
<feature type="transmembrane region" description="Helical" evidence="6">
    <location>
        <begin position="252"/>
        <end position="271"/>
    </location>
</feature>
<evidence type="ECO:0000313" key="8">
    <source>
        <dbReference type="EMBL" id="MCB6184125.1"/>
    </source>
</evidence>
<dbReference type="RefSeq" id="WP_227180928.1">
    <property type="nucleotide sequence ID" value="NZ_JAJBZT010000005.1"/>
</dbReference>
<feature type="transmembrane region" description="Helical" evidence="6">
    <location>
        <begin position="85"/>
        <end position="102"/>
    </location>
</feature>
<dbReference type="EMBL" id="JAJBZT010000005">
    <property type="protein sequence ID" value="MCB6184125.1"/>
    <property type="molecule type" value="Genomic_DNA"/>
</dbReference>
<reference evidence="8" key="1">
    <citation type="submission" date="2021-10" db="EMBL/GenBank/DDBJ databases">
        <title>The complete genome sequence of Leeia sp. TBRC 13508.</title>
        <authorList>
            <person name="Charoenyingcharoen P."/>
            <person name="Yukphan P."/>
        </authorList>
    </citation>
    <scope>NUCLEOTIDE SEQUENCE</scope>
    <source>
        <strain evidence="8">TBRC 13508</strain>
    </source>
</reference>
<comment type="subcellular location">
    <subcellularLocation>
        <location evidence="1">Membrane</location>
        <topology evidence="1">Multi-pass membrane protein</topology>
    </subcellularLocation>
</comment>
<proteinExistence type="inferred from homology"/>
<keyword evidence="5 6" id="KW-0472">Membrane</keyword>
<feature type="transmembrane region" description="Helical" evidence="6">
    <location>
        <begin position="109"/>
        <end position="128"/>
    </location>
</feature>
<evidence type="ECO:0000256" key="2">
    <source>
        <dbReference type="ARBA" id="ARBA00007362"/>
    </source>
</evidence>
<keyword evidence="3 6" id="KW-0812">Transmembrane</keyword>
<dbReference type="Proteomes" id="UP001165395">
    <property type="component" value="Unassembled WGS sequence"/>
</dbReference>
<organism evidence="8 9">
    <name type="scientific">Leeia speluncae</name>
    <dbReference type="NCBI Taxonomy" id="2884804"/>
    <lineage>
        <taxon>Bacteria</taxon>
        <taxon>Pseudomonadati</taxon>
        <taxon>Pseudomonadota</taxon>
        <taxon>Betaproteobacteria</taxon>
        <taxon>Neisseriales</taxon>
        <taxon>Leeiaceae</taxon>
        <taxon>Leeia</taxon>
    </lineage>
</organism>
<comment type="similarity">
    <text evidence="2">Belongs to the EamA transporter family.</text>
</comment>
<name>A0ABS8D7F1_9NEIS</name>
<dbReference type="InterPro" id="IPR037185">
    <property type="entry name" value="EmrE-like"/>
</dbReference>
<evidence type="ECO:0000256" key="1">
    <source>
        <dbReference type="ARBA" id="ARBA00004141"/>
    </source>
</evidence>
<evidence type="ECO:0000256" key="3">
    <source>
        <dbReference type="ARBA" id="ARBA00022692"/>
    </source>
</evidence>
<dbReference type="SUPFAM" id="SSF103481">
    <property type="entry name" value="Multidrug resistance efflux transporter EmrE"/>
    <property type="match status" value="2"/>
</dbReference>
<feature type="transmembrane region" description="Helical" evidence="6">
    <location>
        <begin position="166"/>
        <end position="187"/>
    </location>
</feature>
<dbReference type="InterPro" id="IPR050638">
    <property type="entry name" value="AA-Vitamin_Transporters"/>
</dbReference>
<dbReference type="InterPro" id="IPR000620">
    <property type="entry name" value="EamA_dom"/>
</dbReference>
<accession>A0ABS8D7F1</accession>
<dbReference type="PANTHER" id="PTHR32322">
    <property type="entry name" value="INNER MEMBRANE TRANSPORTER"/>
    <property type="match status" value="1"/>
</dbReference>
<evidence type="ECO:0000256" key="6">
    <source>
        <dbReference type="SAM" id="Phobius"/>
    </source>
</evidence>
<feature type="domain" description="EamA" evidence="7">
    <location>
        <begin position="1"/>
        <end position="125"/>
    </location>
</feature>
<dbReference type="PANTHER" id="PTHR32322:SF2">
    <property type="entry name" value="EAMA DOMAIN-CONTAINING PROTEIN"/>
    <property type="match status" value="1"/>
</dbReference>
<evidence type="ECO:0000256" key="5">
    <source>
        <dbReference type="ARBA" id="ARBA00023136"/>
    </source>
</evidence>
<comment type="caution">
    <text evidence="8">The sequence shown here is derived from an EMBL/GenBank/DDBJ whole genome shotgun (WGS) entry which is preliminary data.</text>
</comment>
<evidence type="ECO:0000259" key="7">
    <source>
        <dbReference type="Pfam" id="PF00892"/>
    </source>
</evidence>
<sequence length="282" mass="30257">MGIVAALFAIILWGALAILGVSLSNVPPFLLTGASLLVGGVLTLPYFKQWKLPLKTFLLGIYGLFGFHFLLFMALRYAPPIEANLINYLWPLLIVLLTPVFLPGMKLRSVHWIAAIAGAIGAVLAISGGKAINWSGGGIGYLFAAMSATVWATYSLGIKRVSPFPTAAVGGICLLSAGLSLSCHLLFESTPNLSTQQWLLIGLLGIGPMGIAFYLWDWAMKHGDPRRIGVLANLTPVLSTILLHLYTGRTLTLYIAGAAILITGAAGMVWWSEQRRNRVNPS</sequence>
<evidence type="ECO:0000256" key="4">
    <source>
        <dbReference type="ARBA" id="ARBA00022989"/>
    </source>
</evidence>